<dbReference type="RefSeq" id="WP_101637548.1">
    <property type="nucleotide sequence ID" value="NZ_CAUPEY010000005.1"/>
</dbReference>
<dbReference type="EMBL" id="PKHU01000006">
    <property type="protein sequence ID" value="PKZ28853.1"/>
    <property type="molecule type" value="Genomic_DNA"/>
</dbReference>
<reference evidence="8 9" key="1">
    <citation type="submission" date="2017-12" db="EMBL/GenBank/DDBJ databases">
        <title>Phylogenetic diversity of female urinary microbiome.</title>
        <authorList>
            <person name="Thomas-White K."/>
            <person name="Wolfe A.J."/>
        </authorList>
    </citation>
    <scope>NUCLEOTIDE SEQUENCE [LARGE SCALE GENOMIC DNA]</scope>
    <source>
        <strain evidence="8 9">UMB0112</strain>
    </source>
</reference>
<evidence type="ECO:0000256" key="4">
    <source>
        <dbReference type="ARBA" id="ARBA00022691"/>
    </source>
</evidence>
<keyword evidence="2 8" id="KW-0489">Methyltransferase</keyword>
<dbReference type="InterPro" id="IPR040758">
    <property type="entry name" value="PrmC_N"/>
</dbReference>
<dbReference type="Pfam" id="PF17827">
    <property type="entry name" value="PrmC_N"/>
    <property type="match status" value="1"/>
</dbReference>
<feature type="domain" description="Methyltransferase small" evidence="6">
    <location>
        <begin position="89"/>
        <end position="182"/>
    </location>
</feature>
<proteinExistence type="predicted"/>
<keyword evidence="4" id="KW-0949">S-adenosyl-L-methionine</keyword>
<feature type="domain" description="Release factor glutamine methyltransferase N-terminal" evidence="7">
    <location>
        <begin position="7"/>
        <end position="65"/>
    </location>
</feature>
<dbReference type="InterPro" id="IPR007848">
    <property type="entry name" value="Small_mtfrase_dom"/>
</dbReference>
<sequence>MKIFEALKKGEELTTPFVARELLKFHLNLSMTEILLKINENLDHPHRYFLLLKRYEDGEPLEYITSKVSFLDSEFFIKKGVLIPRFETEILVKKVYEVAKNFTNPKICEIGFGSGIISLSLKKMLPNSNITATDISKTAFEVASINAKKLNLDVSFINTSYLNGIDDSFDIIVSNPPYIKNNYKLDKWVLNEPKEALFGGAKGYEILEHIINLSKDKTRILACEIGYDQKRPLSKILKENGFEAKFYKDLAGFDRVFLASNSNLFKDGFDEL</sequence>
<gene>
    <name evidence="8" type="primary">prmC</name>
    <name evidence="8" type="ORF">CYJ41_07050</name>
</gene>
<dbReference type="InterPro" id="IPR004556">
    <property type="entry name" value="HemK-like"/>
</dbReference>
<dbReference type="NCBIfam" id="TIGR03534">
    <property type="entry name" value="RF_mod_PrmC"/>
    <property type="match status" value="1"/>
</dbReference>
<evidence type="ECO:0000313" key="8">
    <source>
        <dbReference type="EMBL" id="PKZ28853.1"/>
    </source>
</evidence>
<dbReference type="NCBIfam" id="TIGR00536">
    <property type="entry name" value="hemK_fam"/>
    <property type="match status" value="1"/>
</dbReference>
<dbReference type="Proteomes" id="UP000234639">
    <property type="component" value="Unassembled WGS sequence"/>
</dbReference>
<comment type="caution">
    <text evidence="8">The sequence shown here is derived from an EMBL/GenBank/DDBJ whole genome shotgun (WGS) entry which is preliminary data.</text>
</comment>
<dbReference type="AlphaFoldDB" id="A0A2I1N8Z2"/>
<evidence type="ECO:0000313" key="9">
    <source>
        <dbReference type="Proteomes" id="UP000234639"/>
    </source>
</evidence>
<dbReference type="PANTHER" id="PTHR18895:SF74">
    <property type="entry name" value="MTRF1L RELEASE FACTOR GLUTAMINE METHYLTRANSFERASE"/>
    <property type="match status" value="1"/>
</dbReference>
<dbReference type="GO" id="GO:0003676">
    <property type="term" value="F:nucleic acid binding"/>
    <property type="evidence" value="ECO:0007669"/>
    <property type="project" value="InterPro"/>
</dbReference>
<evidence type="ECO:0000259" key="7">
    <source>
        <dbReference type="Pfam" id="PF17827"/>
    </source>
</evidence>
<evidence type="ECO:0000256" key="5">
    <source>
        <dbReference type="ARBA" id="ARBA00048391"/>
    </source>
</evidence>
<dbReference type="PROSITE" id="PS00092">
    <property type="entry name" value="N6_MTASE"/>
    <property type="match status" value="1"/>
</dbReference>
<organism evidence="8 9">
    <name type="scientific">Campylobacter ureolyticus</name>
    <dbReference type="NCBI Taxonomy" id="827"/>
    <lineage>
        <taxon>Bacteria</taxon>
        <taxon>Pseudomonadati</taxon>
        <taxon>Campylobacterota</taxon>
        <taxon>Epsilonproteobacteria</taxon>
        <taxon>Campylobacterales</taxon>
        <taxon>Campylobacteraceae</taxon>
        <taxon>Campylobacter</taxon>
    </lineage>
</organism>
<accession>A0A2I1N8Z2</accession>
<evidence type="ECO:0000256" key="2">
    <source>
        <dbReference type="ARBA" id="ARBA00022603"/>
    </source>
</evidence>
<dbReference type="GO" id="GO:0032259">
    <property type="term" value="P:methylation"/>
    <property type="evidence" value="ECO:0007669"/>
    <property type="project" value="UniProtKB-KW"/>
</dbReference>
<dbReference type="GO" id="GO:0102559">
    <property type="term" value="F:peptide chain release factor N(5)-glutamine methyltransferase activity"/>
    <property type="evidence" value="ECO:0007669"/>
    <property type="project" value="UniProtKB-EC"/>
</dbReference>
<dbReference type="Gene3D" id="3.40.50.150">
    <property type="entry name" value="Vaccinia Virus protein VP39"/>
    <property type="match status" value="1"/>
</dbReference>
<dbReference type="InterPro" id="IPR019874">
    <property type="entry name" value="RF_methyltr_PrmC"/>
</dbReference>
<dbReference type="SUPFAM" id="SSF53335">
    <property type="entry name" value="S-adenosyl-L-methionine-dependent methyltransferases"/>
    <property type="match status" value="1"/>
</dbReference>
<dbReference type="CDD" id="cd02440">
    <property type="entry name" value="AdoMet_MTases"/>
    <property type="match status" value="1"/>
</dbReference>
<dbReference type="Pfam" id="PF05175">
    <property type="entry name" value="MTS"/>
    <property type="match status" value="1"/>
</dbReference>
<dbReference type="EC" id="2.1.1.297" evidence="1"/>
<protein>
    <recommendedName>
        <fullName evidence="1">peptide chain release factor N(5)-glutamine methyltransferase</fullName>
        <ecNumber evidence="1">2.1.1.297</ecNumber>
    </recommendedName>
</protein>
<comment type="catalytic activity">
    <reaction evidence="5">
        <text>L-glutaminyl-[peptide chain release factor] + S-adenosyl-L-methionine = N(5)-methyl-L-glutaminyl-[peptide chain release factor] + S-adenosyl-L-homocysteine + H(+)</text>
        <dbReference type="Rhea" id="RHEA:42896"/>
        <dbReference type="Rhea" id="RHEA-COMP:10271"/>
        <dbReference type="Rhea" id="RHEA-COMP:10272"/>
        <dbReference type="ChEBI" id="CHEBI:15378"/>
        <dbReference type="ChEBI" id="CHEBI:30011"/>
        <dbReference type="ChEBI" id="CHEBI:57856"/>
        <dbReference type="ChEBI" id="CHEBI:59789"/>
        <dbReference type="ChEBI" id="CHEBI:61891"/>
        <dbReference type="EC" id="2.1.1.297"/>
    </reaction>
</comment>
<dbReference type="Gene3D" id="1.10.8.10">
    <property type="entry name" value="DNA helicase RuvA subunit, C-terminal domain"/>
    <property type="match status" value="1"/>
</dbReference>
<keyword evidence="3 8" id="KW-0808">Transferase</keyword>
<name>A0A2I1N8Z2_9BACT</name>
<dbReference type="InterPro" id="IPR029063">
    <property type="entry name" value="SAM-dependent_MTases_sf"/>
</dbReference>
<dbReference type="InterPro" id="IPR050320">
    <property type="entry name" value="N5-glutamine_MTase"/>
</dbReference>
<dbReference type="InterPro" id="IPR002052">
    <property type="entry name" value="DNA_methylase_N6_adenine_CS"/>
</dbReference>
<evidence type="ECO:0000256" key="1">
    <source>
        <dbReference type="ARBA" id="ARBA00012771"/>
    </source>
</evidence>
<evidence type="ECO:0000256" key="3">
    <source>
        <dbReference type="ARBA" id="ARBA00022679"/>
    </source>
</evidence>
<evidence type="ECO:0000259" key="6">
    <source>
        <dbReference type="Pfam" id="PF05175"/>
    </source>
</evidence>
<dbReference type="PANTHER" id="PTHR18895">
    <property type="entry name" value="HEMK METHYLTRANSFERASE"/>
    <property type="match status" value="1"/>
</dbReference>